<feature type="region of interest" description="Disordered" evidence="1">
    <location>
        <begin position="452"/>
        <end position="477"/>
    </location>
</feature>
<feature type="compositionally biased region" description="Basic and acidic residues" evidence="1">
    <location>
        <begin position="453"/>
        <end position="477"/>
    </location>
</feature>
<feature type="region of interest" description="Disordered" evidence="1">
    <location>
        <begin position="405"/>
        <end position="439"/>
    </location>
</feature>
<feature type="compositionally biased region" description="Basic and acidic residues" evidence="1">
    <location>
        <begin position="179"/>
        <end position="189"/>
    </location>
</feature>
<evidence type="ECO:0000256" key="1">
    <source>
        <dbReference type="SAM" id="MobiDB-lite"/>
    </source>
</evidence>
<accession>A0ABN8IUY8</accession>
<feature type="region of interest" description="Disordered" evidence="1">
    <location>
        <begin position="370"/>
        <end position="392"/>
    </location>
</feature>
<feature type="region of interest" description="Disordered" evidence="1">
    <location>
        <begin position="160"/>
        <end position="195"/>
    </location>
</feature>
<dbReference type="EMBL" id="OW152842">
    <property type="protein sequence ID" value="CAH2064831.1"/>
    <property type="molecule type" value="Genomic_DNA"/>
</dbReference>
<feature type="compositionally biased region" description="Polar residues" evidence="1">
    <location>
        <begin position="160"/>
        <end position="173"/>
    </location>
</feature>
<reference evidence="2" key="1">
    <citation type="submission" date="2022-03" db="EMBL/GenBank/DDBJ databases">
        <authorList>
            <person name="Martin H S."/>
        </authorList>
    </citation>
    <scope>NUCLEOTIDE SEQUENCE</scope>
</reference>
<feature type="compositionally biased region" description="Polar residues" evidence="1">
    <location>
        <begin position="54"/>
        <end position="69"/>
    </location>
</feature>
<feature type="compositionally biased region" description="Basic and acidic residues" evidence="1">
    <location>
        <begin position="39"/>
        <end position="49"/>
    </location>
</feature>
<name>A0ABN8IUY8_9NEOP</name>
<feature type="compositionally biased region" description="Basic and acidic residues" evidence="1">
    <location>
        <begin position="9"/>
        <end position="23"/>
    </location>
</feature>
<feature type="compositionally biased region" description="Polar residues" evidence="1">
    <location>
        <begin position="423"/>
        <end position="437"/>
    </location>
</feature>
<keyword evidence="3" id="KW-1185">Reference proteome</keyword>
<organism evidence="2 3">
    <name type="scientific">Iphiclides podalirius</name>
    <name type="common">scarce swallowtail</name>
    <dbReference type="NCBI Taxonomy" id="110791"/>
    <lineage>
        <taxon>Eukaryota</taxon>
        <taxon>Metazoa</taxon>
        <taxon>Ecdysozoa</taxon>
        <taxon>Arthropoda</taxon>
        <taxon>Hexapoda</taxon>
        <taxon>Insecta</taxon>
        <taxon>Pterygota</taxon>
        <taxon>Neoptera</taxon>
        <taxon>Endopterygota</taxon>
        <taxon>Lepidoptera</taxon>
        <taxon>Glossata</taxon>
        <taxon>Ditrysia</taxon>
        <taxon>Papilionoidea</taxon>
        <taxon>Papilionidae</taxon>
        <taxon>Papilioninae</taxon>
        <taxon>Iphiclides</taxon>
    </lineage>
</organism>
<sequence>MQPNSAMQKSDRLSEDREPEVRSRPGSRRNSGTLSRRGSVKEDGKDPKRGVNTAPGSTNSTPKKTQKGQNFDFVVTGKQITRKADRASSLPGSHRRPSLDSMQKQRKPSDLTKRLAMSQSSKSRDTSIEEDMSLELSQVSDFEDMNSKYGIRHKFAALATSTPKKTRSGSLHSQPLAKEVPRRVQRSLDSKQSAQSTFSCSRDSLYKTSSSSGYRHAISTELDCSSVSPEYSAPSSVGSLGAHPDTLVSPRSQYLNDSSCCVSAWQESGGAGARGACAEGEWAHFWAQYNGPESARPLYDLCPTPYRNEDLDLIDFEFSTEGSVKRTPDKLATDDAVNAGGLHFTEREARNIAKCAHILSSVVARAAERKAKDLETKGPTEKIQELQTAEDEAERELKRKNLTLELRETNQPAEAAEEKRCETVTTQTDISLPNTKSAPKIFEKILRQLSKSSIDDGVEKRAQESKEEKKEDPPTGS</sequence>
<gene>
    <name evidence="2" type="ORF">IPOD504_LOCUS12918</name>
</gene>
<evidence type="ECO:0000313" key="2">
    <source>
        <dbReference type="EMBL" id="CAH2064831.1"/>
    </source>
</evidence>
<protein>
    <submittedName>
        <fullName evidence="2">Uncharacterized protein</fullName>
    </submittedName>
</protein>
<feature type="compositionally biased region" description="Basic and acidic residues" evidence="1">
    <location>
        <begin position="370"/>
        <end position="384"/>
    </location>
</feature>
<feature type="region of interest" description="Disordered" evidence="1">
    <location>
        <begin position="1"/>
        <end position="132"/>
    </location>
</feature>
<evidence type="ECO:0000313" key="3">
    <source>
        <dbReference type="Proteomes" id="UP000837857"/>
    </source>
</evidence>
<proteinExistence type="predicted"/>
<dbReference type="Proteomes" id="UP000837857">
    <property type="component" value="Chromosome 30"/>
</dbReference>
<feature type="non-terminal residue" evidence="2">
    <location>
        <position position="477"/>
    </location>
</feature>